<dbReference type="OrthoDB" id="1917198at2759"/>
<sequence length="543" mass="57449">MYGAPSLDDDDEFLYGSAPPPEPKHVPQPIHYEKTAPAANGVVATLESTVEEDNDIFSAQSAEGTPAPVNGDAQARAEEEEEEEEEEVDLGEESDEDVEIIMEAAPRSMDFRRTPAARTPSGPIPTQPRAAQTQSTLTTEYTPISRGGALETSQAQASTTSFAGLPSTQTQPQAQVAATEKELAVKDESGVDPATLPPVTAPPSHPAIDPTAVGVLDGRSILDVDLAAMVEKPWRRPGSDISDWFNYGFDEISWEAYCYRRRDLGELANVLKTNVLNFSGMPDDQLTQLPPEVRQMVMTGTTAMMNGAGNAGMMGGGVMMDMAGMMGPMGMGMGMGGDMGMSGAMMQMQDGAQMQQGGVGVNAGTPEQVGGNVGMMQDGFNGQAQGEMMNMGMGGEYGMQQQNAMGQQMYQGMEGPQQVSTPVPAGPGRGAAPVPYRGRGQGMMPRGRGFVGRGRGRGGFGVEGGPPPVPVRPASPLPPGVPTGPRNQNKYKDRDGNAPAVDGLDYGGTNKDMGRTPSGEPEDRSRKRRSSPGLDDRRDSKRR</sequence>
<feature type="compositionally biased region" description="Acidic residues" evidence="5">
    <location>
        <begin position="78"/>
        <end position="100"/>
    </location>
</feature>
<feature type="compositionally biased region" description="Basic and acidic residues" evidence="5">
    <location>
        <begin position="534"/>
        <end position="543"/>
    </location>
</feature>
<feature type="domain" description="Pre-mRNA polyadenylation factor Fip1" evidence="6">
    <location>
        <begin position="223"/>
        <end position="263"/>
    </location>
</feature>
<dbReference type="GO" id="GO:0005847">
    <property type="term" value="C:mRNA cleavage and polyadenylation specificity factor complex"/>
    <property type="evidence" value="ECO:0007669"/>
    <property type="project" value="TreeGrafter"/>
</dbReference>
<feature type="region of interest" description="Disordered" evidence="5">
    <location>
        <begin position="49"/>
        <end position="138"/>
    </location>
</feature>
<evidence type="ECO:0000256" key="3">
    <source>
        <dbReference type="ARBA" id="ARBA00022664"/>
    </source>
</evidence>
<feature type="compositionally biased region" description="Pro residues" evidence="5">
    <location>
        <begin position="465"/>
        <end position="482"/>
    </location>
</feature>
<evidence type="ECO:0000256" key="2">
    <source>
        <dbReference type="ARBA" id="ARBA00007459"/>
    </source>
</evidence>
<evidence type="ECO:0000256" key="5">
    <source>
        <dbReference type="SAM" id="MobiDB-lite"/>
    </source>
</evidence>
<comment type="caution">
    <text evidence="7">The sequence shown here is derived from an EMBL/GenBank/DDBJ whole genome shotgun (WGS) entry which is preliminary data.</text>
</comment>
<keyword evidence="3" id="KW-0507">mRNA processing</keyword>
<keyword evidence="8" id="KW-1185">Reference proteome</keyword>
<gene>
    <name evidence="7" type="primary">FIP1</name>
    <name evidence="7" type="ORF">LshimejAT787_1400290</name>
</gene>
<feature type="region of interest" description="Disordered" evidence="5">
    <location>
        <begin position="1"/>
        <end position="29"/>
    </location>
</feature>
<dbReference type="EMBL" id="BRPK01000014">
    <property type="protein sequence ID" value="GLB43517.1"/>
    <property type="molecule type" value="Genomic_DNA"/>
</dbReference>
<evidence type="ECO:0000256" key="4">
    <source>
        <dbReference type="ARBA" id="ARBA00023242"/>
    </source>
</evidence>
<feature type="compositionally biased region" description="Gly residues" evidence="5">
    <location>
        <begin position="449"/>
        <end position="464"/>
    </location>
</feature>
<feature type="region of interest" description="Disordered" evidence="5">
    <location>
        <begin position="150"/>
        <end position="169"/>
    </location>
</feature>
<name>A0A9P3PYE7_LYOSH</name>
<protein>
    <submittedName>
        <fullName evidence="7">Fip1 motif containing protein</fullName>
    </submittedName>
</protein>
<organism evidence="7 8">
    <name type="scientific">Lyophyllum shimeji</name>
    <name type="common">Hon-shimeji</name>
    <name type="synonym">Tricholoma shimeji</name>
    <dbReference type="NCBI Taxonomy" id="47721"/>
    <lineage>
        <taxon>Eukaryota</taxon>
        <taxon>Fungi</taxon>
        <taxon>Dikarya</taxon>
        <taxon>Basidiomycota</taxon>
        <taxon>Agaricomycotina</taxon>
        <taxon>Agaricomycetes</taxon>
        <taxon>Agaricomycetidae</taxon>
        <taxon>Agaricales</taxon>
        <taxon>Tricholomatineae</taxon>
        <taxon>Lyophyllaceae</taxon>
        <taxon>Lyophyllum</taxon>
    </lineage>
</organism>
<dbReference type="GO" id="GO:0006397">
    <property type="term" value="P:mRNA processing"/>
    <property type="evidence" value="ECO:0007669"/>
    <property type="project" value="UniProtKB-KW"/>
</dbReference>
<dbReference type="PANTHER" id="PTHR13484:SF0">
    <property type="entry name" value="PRE-MRNA 3'-END-PROCESSING FACTOR FIP1"/>
    <property type="match status" value="1"/>
</dbReference>
<dbReference type="AlphaFoldDB" id="A0A9P3PYE7"/>
<accession>A0A9P3PYE7</accession>
<evidence type="ECO:0000313" key="8">
    <source>
        <dbReference type="Proteomes" id="UP001063166"/>
    </source>
</evidence>
<proteinExistence type="inferred from homology"/>
<evidence type="ECO:0000313" key="7">
    <source>
        <dbReference type="EMBL" id="GLB43517.1"/>
    </source>
</evidence>
<comment type="subcellular location">
    <subcellularLocation>
        <location evidence="1">Nucleus</location>
    </subcellularLocation>
</comment>
<feature type="compositionally biased region" description="Low complexity" evidence="5">
    <location>
        <begin position="430"/>
        <end position="448"/>
    </location>
</feature>
<dbReference type="InterPro" id="IPR007854">
    <property type="entry name" value="Fip1_dom"/>
</dbReference>
<dbReference type="InterPro" id="IPR051187">
    <property type="entry name" value="Pre-mRNA_3'-end_processing_reg"/>
</dbReference>
<reference evidence="7" key="1">
    <citation type="submission" date="2022-07" db="EMBL/GenBank/DDBJ databases">
        <title>The genome of Lyophyllum shimeji provides insight into the initial evolution of ectomycorrhizal fungal genome.</title>
        <authorList>
            <person name="Kobayashi Y."/>
            <person name="Shibata T."/>
            <person name="Hirakawa H."/>
            <person name="Shigenobu S."/>
            <person name="Nishiyama T."/>
            <person name="Yamada A."/>
            <person name="Hasebe M."/>
            <person name="Kawaguchi M."/>
        </authorList>
    </citation>
    <scope>NUCLEOTIDE SEQUENCE</scope>
    <source>
        <strain evidence="7">AT787</strain>
    </source>
</reference>
<feature type="compositionally biased region" description="Polar residues" evidence="5">
    <location>
        <begin position="151"/>
        <end position="162"/>
    </location>
</feature>
<feature type="region of interest" description="Disordered" evidence="5">
    <location>
        <begin position="424"/>
        <end position="543"/>
    </location>
</feature>
<feature type="compositionally biased region" description="Polar residues" evidence="5">
    <location>
        <begin position="129"/>
        <end position="138"/>
    </location>
</feature>
<dbReference type="Pfam" id="PF05182">
    <property type="entry name" value="Fip1"/>
    <property type="match status" value="1"/>
</dbReference>
<dbReference type="PANTHER" id="PTHR13484">
    <property type="entry name" value="FIP1-LIKE 1 PROTEIN"/>
    <property type="match status" value="1"/>
</dbReference>
<comment type="similarity">
    <text evidence="2">Belongs to the FIP1 family.</text>
</comment>
<keyword evidence="4" id="KW-0539">Nucleus</keyword>
<evidence type="ECO:0000259" key="6">
    <source>
        <dbReference type="Pfam" id="PF05182"/>
    </source>
</evidence>
<evidence type="ECO:0000256" key="1">
    <source>
        <dbReference type="ARBA" id="ARBA00004123"/>
    </source>
</evidence>
<dbReference type="Proteomes" id="UP001063166">
    <property type="component" value="Unassembled WGS sequence"/>
</dbReference>